<evidence type="ECO:0000313" key="2">
    <source>
        <dbReference type="EMBL" id="KAK6543599.1"/>
    </source>
</evidence>
<sequence>MQNQGDEGNSEDYLEKSQELPQIHTPNEAIDEGSRQQETPPYASQREVESITTDIEGVQDDIIPPIRLGTPISFLSQVVRRTDDQSGDGTATEEIPTIKEEPISDLVNVYISEDTGGSDIHSPQHIETEVTVQTPQGESSVQTYTIIKASAPRSSARGRGSRPHASIRGPRRRCRIKPPPAPPVDVQPTPQANMASILQNNIAGVLQPMPYQFPQAHIRPVLGPPIHFFPDYIPQAVPTIINRAQSAPAIQHIQQRYQRDLFYGEQWARFETLVDIAIATDLAQQGDRDIAYVLEGLRRYRPYSREYQDCIRYLSEFDLRQTLRLRTGDMATAENERRQLDMEIEIEIEEIGATDDNDDN</sequence>
<feature type="region of interest" description="Disordered" evidence="1">
    <location>
        <begin position="1"/>
        <end position="58"/>
    </location>
</feature>
<comment type="caution">
    <text evidence="2">The sequence shown here is derived from an EMBL/GenBank/DDBJ whole genome shotgun (WGS) entry which is preliminary data.</text>
</comment>
<accession>A0AAV9XQV8</accession>
<protein>
    <submittedName>
        <fullName evidence="2">Uncharacterized protein</fullName>
    </submittedName>
</protein>
<feature type="region of interest" description="Disordered" evidence="1">
    <location>
        <begin position="151"/>
        <end position="186"/>
    </location>
</feature>
<reference evidence="2 3" key="1">
    <citation type="submission" date="2019-10" db="EMBL/GenBank/DDBJ databases">
        <authorList>
            <person name="Palmer J.M."/>
        </authorList>
    </citation>
    <scope>NUCLEOTIDE SEQUENCE [LARGE SCALE GENOMIC DNA]</scope>
    <source>
        <strain evidence="2 3">TWF694</strain>
    </source>
</reference>
<evidence type="ECO:0000313" key="3">
    <source>
        <dbReference type="Proteomes" id="UP001365542"/>
    </source>
</evidence>
<keyword evidence="3" id="KW-1185">Reference proteome</keyword>
<dbReference type="Proteomes" id="UP001365542">
    <property type="component" value="Unassembled WGS sequence"/>
</dbReference>
<proteinExistence type="predicted"/>
<dbReference type="EMBL" id="JAVHJO010000001">
    <property type="protein sequence ID" value="KAK6543599.1"/>
    <property type="molecule type" value="Genomic_DNA"/>
</dbReference>
<evidence type="ECO:0000256" key="1">
    <source>
        <dbReference type="SAM" id="MobiDB-lite"/>
    </source>
</evidence>
<dbReference type="AlphaFoldDB" id="A0AAV9XQV8"/>
<organism evidence="2 3">
    <name type="scientific">Orbilia ellipsospora</name>
    <dbReference type="NCBI Taxonomy" id="2528407"/>
    <lineage>
        <taxon>Eukaryota</taxon>
        <taxon>Fungi</taxon>
        <taxon>Dikarya</taxon>
        <taxon>Ascomycota</taxon>
        <taxon>Pezizomycotina</taxon>
        <taxon>Orbiliomycetes</taxon>
        <taxon>Orbiliales</taxon>
        <taxon>Orbiliaceae</taxon>
        <taxon>Orbilia</taxon>
    </lineage>
</organism>
<gene>
    <name evidence="2" type="ORF">TWF694_000341</name>
</gene>
<name>A0AAV9XQV8_9PEZI</name>
<feature type="compositionally biased region" description="Low complexity" evidence="1">
    <location>
        <begin position="151"/>
        <end position="166"/>
    </location>
</feature>